<keyword evidence="3" id="KW-0963">Cytoplasm</keyword>
<accession>A0A8B7ZJR8</accession>
<dbReference type="InterPro" id="IPR000435">
    <property type="entry name" value="Tektins"/>
</dbReference>
<feature type="coiled-coil region" evidence="11">
    <location>
        <begin position="24"/>
        <end position="101"/>
    </location>
</feature>
<feature type="coiled-coil region" evidence="11">
    <location>
        <begin position="341"/>
        <end position="375"/>
    </location>
</feature>
<evidence type="ECO:0000313" key="12">
    <source>
        <dbReference type="Proteomes" id="UP000694845"/>
    </source>
</evidence>
<keyword evidence="8 10" id="KW-0966">Cell projection</keyword>
<dbReference type="RefSeq" id="XP_022105125.1">
    <property type="nucleotide sequence ID" value="XM_022249433.1"/>
</dbReference>
<evidence type="ECO:0000256" key="11">
    <source>
        <dbReference type="SAM" id="Coils"/>
    </source>
</evidence>
<evidence type="ECO:0000256" key="4">
    <source>
        <dbReference type="ARBA" id="ARBA00022846"/>
    </source>
</evidence>
<protein>
    <recommendedName>
        <fullName evidence="10">Tektin</fullName>
    </recommendedName>
</protein>
<evidence type="ECO:0000256" key="8">
    <source>
        <dbReference type="ARBA" id="ARBA00023273"/>
    </source>
</evidence>
<dbReference type="Pfam" id="PF03148">
    <property type="entry name" value="Tektin"/>
    <property type="match status" value="1"/>
</dbReference>
<dbReference type="InterPro" id="IPR048256">
    <property type="entry name" value="Tektin-like"/>
</dbReference>
<keyword evidence="5 11" id="KW-0175">Coiled coil</keyword>
<comment type="subcellular location">
    <subcellularLocation>
        <location evidence="10">Cytoplasm</location>
        <location evidence="10">Cytoskeleton</location>
        <location evidence="10">Cilium axoneme</location>
    </subcellularLocation>
    <subcellularLocation>
        <location evidence="1">Cytoplasm</location>
        <location evidence="1">Cytoskeleton</location>
        <location evidence="1">Flagellum axoneme</location>
    </subcellularLocation>
</comment>
<evidence type="ECO:0000256" key="2">
    <source>
        <dbReference type="ARBA" id="ARBA00007209"/>
    </source>
</evidence>
<keyword evidence="6 10" id="KW-0969">Cilium</keyword>
<dbReference type="PANTHER" id="PTHR19960:SF25">
    <property type="entry name" value="TEKTIN-1"/>
    <property type="match status" value="1"/>
</dbReference>
<name>A0A8B7ZJR8_ACAPL</name>
<evidence type="ECO:0000256" key="10">
    <source>
        <dbReference type="RuleBase" id="RU367040"/>
    </source>
</evidence>
<proteinExistence type="inferred from homology"/>
<organism evidence="12 13">
    <name type="scientific">Acanthaster planci</name>
    <name type="common">Crown-of-thorns starfish</name>
    <dbReference type="NCBI Taxonomy" id="133434"/>
    <lineage>
        <taxon>Eukaryota</taxon>
        <taxon>Metazoa</taxon>
        <taxon>Echinodermata</taxon>
        <taxon>Eleutherozoa</taxon>
        <taxon>Asterozoa</taxon>
        <taxon>Asteroidea</taxon>
        <taxon>Valvatacea</taxon>
        <taxon>Valvatida</taxon>
        <taxon>Acanthasteridae</taxon>
        <taxon>Acanthaster</taxon>
    </lineage>
</organism>
<evidence type="ECO:0000256" key="6">
    <source>
        <dbReference type="ARBA" id="ARBA00023069"/>
    </source>
</evidence>
<gene>
    <name evidence="13" type="primary">LOC110987034</name>
</gene>
<comment type="similarity">
    <text evidence="2 10">Belongs to the tektin family.</text>
</comment>
<reference evidence="13" key="1">
    <citation type="submission" date="2025-08" db="UniProtKB">
        <authorList>
            <consortium name="RefSeq"/>
        </authorList>
    </citation>
    <scope>IDENTIFICATION</scope>
</reference>
<dbReference type="CTD" id="83659"/>
<dbReference type="GO" id="GO:0005930">
    <property type="term" value="C:axoneme"/>
    <property type="evidence" value="ECO:0007669"/>
    <property type="project" value="UniProtKB-SubCell"/>
</dbReference>
<dbReference type="GO" id="GO:0015630">
    <property type="term" value="C:microtubule cytoskeleton"/>
    <property type="evidence" value="ECO:0007669"/>
    <property type="project" value="UniProtKB-UniRule"/>
</dbReference>
<dbReference type="OrthoDB" id="10054259at2759"/>
<evidence type="ECO:0000256" key="3">
    <source>
        <dbReference type="ARBA" id="ARBA00022490"/>
    </source>
</evidence>
<evidence type="ECO:0000313" key="13">
    <source>
        <dbReference type="RefSeq" id="XP_022105125.1"/>
    </source>
</evidence>
<dbReference type="OMA" id="LAMVMDE"/>
<evidence type="ECO:0000256" key="5">
    <source>
        <dbReference type="ARBA" id="ARBA00023054"/>
    </source>
</evidence>
<evidence type="ECO:0000256" key="7">
    <source>
        <dbReference type="ARBA" id="ARBA00023212"/>
    </source>
</evidence>
<dbReference type="GO" id="GO:0060294">
    <property type="term" value="P:cilium movement involved in cell motility"/>
    <property type="evidence" value="ECO:0007669"/>
    <property type="project" value="UniProtKB-UniRule"/>
</dbReference>
<keyword evidence="4 10" id="KW-0282">Flagellum</keyword>
<dbReference type="Proteomes" id="UP000694845">
    <property type="component" value="Unplaced"/>
</dbReference>
<sequence>MAKLISAPPKFTHQEWAYSNKTNYNNAEKQRASAERLIDESERLIDETDEVTKRTQRDVNKKFEQRIHNVTFWKDELNRKLDDAKKEIDTLLAYKTRLQNALEACKEPLAIVNHCLLFREGREAIDLVHDDVEKNLLKERETIEGVMALLQRTLDQTTEQIRIMRSRRYTLEKDLTDKFAALDIDQDCRELRDDNPHLTFKSGAAKIETNSVTPEDWQKFTNENILKTERDRKNAVDLRAVIDSLLETTEDDMKKQVSDTNLAFKKRIRETQDTKSELETHLAKVVGQIQEMEKNIQSLTKAVEDKMGPMKLSQTRLDTRTNRPNVELCRDPVQYRLINETAEISQSVAKLQATLDEAEDQLKGLIRQQQTLEEDIDIKSKSVYIDNVKCMGLRQSINIMKF</sequence>
<comment type="function">
    <text evidence="9">Microtubule inner protein (MIP) part of the dynein-decorated doublet microtubules (DMTs) in cilia and flagellar axoneme. Forms filamentous polymers in the walls of ciliary and flagellar microtubules.</text>
</comment>
<dbReference type="AlphaFoldDB" id="A0A8B7ZJR8"/>
<dbReference type="PANTHER" id="PTHR19960">
    <property type="entry name" value="TEKTIN"/>
    <property type="match status" value="1"/>
</dbReference>
<evidence type="ECO:0000256" key="1">
    <source>
        <dbReference type="ARBA" id="ARBA00004611"/>
    </source>
</evidence>
<evidence type="ECO:0000256" key="9">
    <source>
        <dbReference type="ARBA" id="ARBA00045224"/>
    </source>
</evidence>
<dbReference type="GO" id="GO:0005634">
    <property type="term" value="C:nucleus"/>
    <property type="evidence" value="ECO:0007669"/>
    <property type="project" value="TreeGrafter"/>
</dbReference>
<dbReference type="GeneID" id="110987034"/>
<dbReference type="PRINTS" id="PR00511">
    <property type="entry name" value="TEKTIN"/>
</dbReference>
<keyword evidence="12" id="KW-1185">Reference proteome</keyword>
<dbReference type="GO" id="GO:0060271">
    <property type="term" value="P:cilium assembly"/>
    <property type="evidence" value="ECO:0007669"/>
    <property type="project" value="UniProtKB-UniRule"/>
</dbReference>
<dbReference type="KEGG" id="aplc:110987034"/>
<feature type="coiled-coil region" evidence="11">
    <location>
        <begin position="275"/>
        <end position="302"/>
    </location>
</feature>
<keyword evidence="7" id="KW-0206">Cytoskeleton</keyword>